<dbReference type="SMART" id="SM00028">
    <property type="entry name" value="TPR"/>
    <property type="match status" value="4"/>
</dbReference>
<proteinExistence type="predicted"/>
<dbReference type="Pfam" id="PF00535">
    <property type="entry name" value="Glycos_transf_2"/>
    <property type="match status" value="1"/>
</dbReference>
<evidence type="ECO:0000313" key="3">
    <source>
        <dbReference type="Proteomes" id="UP000486903"/>
    </source>
</evidence>
<dbReference type="PROSITE" id="PS50005">
    <property type="entry name" value="TPR"/>
    <property type="match status" value="1"/>
</dbReference>
<comment type="caution">
    <text evidence="2">The sequence shown here is derived from an EMBL/GenBank/DDBJ whole genome shotgun (WGS) entry which is preliminary data.</text>
</comment>
<organism evidence="2 3">
    <name type="scientific">Clostridium botulinum</name>
    <dbReference type="NCBI Taxonomy" id="1491"/>
    <lineage>
        <taxon>Bacteria</taxon>
        <taxon>Bacillati</taxon>
        <taxon>Bacillota</taxon>
        <taxon>Clostridia</taxon>
        <taxon>Eubacteriales</taxon>
        <taxon>Clostridiaceae</taxon>
        <taxon>Clostridium</taxon>
    </lineage>
</organism>
<dbReference type="SUPFAM" id="SSF48452">
    <property type="entry name" value="TPR-like"/>
    <property type="match status" value="1"/>
</dbReference>
<dbReference type="InterPro" id="IPR029044">
    <property type="entry name" value="Nucleotide-diphossugar_trans"/>
</dbReference>
<dbReference type="Proteomes" id="UP000486903">
    <property type="component" value="Unassembled WGS sequence"/>
</dbReference>
<keyword evidence="2" id="KW-0808">Transferase</keyword>
<protein>
    <submittedName>
        <fullName evidence="2">Glycosyltransferase family 2 protein</fullName>
    </submittedName>
</protein>
<dbReference type="AlphaFoldDB" id="A0A6B4JMR9"/>
<dbReference type="InterPro" id="IPR001173">
    <property type="entry name" value="Glyco_trans_2-like"/>
</dbReference>
<name>A0A6B4JMR9_CLOBO</name>
<dbReference type="Gene3D" id="1.25.40.10">
    <property type="entry name" value="Tetratricopeptide repeat domain"/>
    <property type="match status" value="1"/>
</dbReference>
<dbReference type="RefSeq" id="WP_003372130.1">
    <property type="nucleotide sequence ID" value="NZ_JACBBA010000003.1"/>
</dbReference>
<sequence>MKISICMMVKDEEKNLRRCLNSVKPLIEKGIAELIIVDTGSSDNTVDIVKEYTDKVYFHLWNNDFSSMRNISISYARGEWIFILDADEEVENVEELRKVLFNEKIKDSNTLILEVKNIDTLKDKDNIVYSPSTRIFKNDGQFKYIGAVHNQPVYKEPTYNTKVSLVHYGYILGDKELMDKKFLRTKTILESELKKDPNNVYYLFQLGVSYDMHGDFREGLEEFKKAYNILKTMSNMEIYDRIYVHGAYARCCYANGKYNEVINICKQGIGYRDDYIDLYFMMAMAEKHQGDLKESKKHFLKYFELINNFHKIKISEDLNIILYNINIESKDNAYYNLSEIYMDEGDYEKAHEFLVLIKDKIKKNSLIPRVIVRLNDISKLKKYYNEIKEDKGLTNYFLSNLEVEINKLTEEEQYKIYRELGKLENEYSLYCKIKILKDEEKVIKAKEFLKTFDFRDKPLFYSQIFTIIFNDREFLFKCFKKIGLNDLKEIIKYLLDNYAESKRMFKELLLNCNIKCYDISGNKAYIGISYIILINEYQENKTIYDIDYEVFKKYIDSGINYVLQLYNMEKVRIIYKEVSSSEERFFMLMYLIKEHSLKNDIKSVVRYIKEALNCNKELIKYIGKYKDEILRDIS</sequence>
<dbReference type="GO" id="GO:0016740">
    <property type="term" value="F:transferase activity"/>
    <property type="evidence" value="ECO:0007669"/>
    <property type="project" value="UniProtKB-KW"/>
</dbReference>
<feature type="domain" description="Glycosyltransferase 2-like" evidence="1">
    <location>
        <begin position="4"/>
        <end position="92"/>
    </location>
</feature>
<dbReference type="EMBL" id="SXFB01000003">
    <property type="protein sequence ID" value="NFV25850.1"/>
    <property type="molecule type" value="Genomic_DNA"/>
</dbReference>
<dbReference type="InterPro" id="IPR011990">
    <property type="entry name" value="TPR-like_helical_dom_sf"/>
</dbReference>
<dbReference type="CDD" id="cd02511">
    <property type="entry name" value="Beta4Glucosyltransferase"/>
    <property type="match status" value="1"/>
</dbReference>
<evidence type="ECO:0000313" key="2">
    <source>
        <dbReference type="EMBL" id="NFV25850.1"/>
    </source>
</evidence>
<dbReference type="PANTHER" id="PTHR43630:SF2">
    <property type="entry name" value="GLYCOSYLTRANSFERASE"/>
    <property type="match status" value="1"/>
</dbReference>
<accession>A0A6B4JMR9</accession>
<gene>
    <name evidence="2" type="ORF">FDG31_06635</name>
</gene>
<evidence type="ECO:0000259" key="1">
    <source>
        <dbReference type="Pfam" id="PF00535"/>
    </source>
</evidence>
<dbReference type="Gene3D" id="3.90.550.10">
    <property type="entry name" value="Spore Coat Polysaccharide Biosynthesis Protein SpsA, Chain A"/>
    <property type="match status" value="1"/>
</dbReference>
<dbReference type="SUPFAM" id="SSF53448">
    <property type="entry name" value="Nucleotide-diphospho-sugar transferases"/>
    <property type="match status" value="1"/>
</dbReference>
<dbReference type="InterPro" id="IPR019734">
    <property type="entry name" value="TPR_rpt"/>
</dbReference>
<reference evidence="2 3" key="1">
    <citation type="submission" date="2019-04" db="EMBL/GenBank/DDBJ databases">
        <title>Genome sequencing of Clostridium botulinum Groups I-IV and Clostridium butyricum.</title>
        <authorList>
            <person name="Brunt J."/>
            <person name="Van Vliet A.H.M."/>
            <person name="Stringer S.C."/>
            <person name="Carter A.T."/>
            <person name="Peck M.W."/>
        </authorList>
    </citation>
    <scope>NUCLEOTIDE SEQUENCE [LARGE SCALE GENOMIC DNA]</scope>
    <source>
        <strain evidence="2 3">BL81</strain>
    </source>
</reference>
<dbReference type="PANTHER" id="PTHR43630">
    <property type="entry name" value="POLY-BETA-1,6-N-ACETYL-D-GLUCOSAMINE SYNTHASE"/>
    <property type="match status" value="1"/>
</dbReference>